<feature type="transmembrane region" description="Helical" evidence="6">
    <location>
        <begin position="290"/>
        <end position="312"/>
    </location>
</feature>
<organism evidence="9 10">
    <name type="scientific">Paracoccus tibetensis</name>
    <dbReference type="NCBI Taxonomy" id="336292"/>
    <lineage>
        <taxon>Bacteria</taxon>
        <taxon>Pseudomonadati</taxon>
        <taxon>Pseudomonadota</taxon>
        <taxon>Alphaproteobacteria</taxon>
        <taxon>Rhodobacterales</taxon>
        <taxon>Paracoccaceae</taxon>
        <taxon>Paracoccus</taxon>
    </lineage>
</organism>
<keyword evidence="6" id="KW-0472">Membrane</keyword>
<dbReference type="SUPFAM" id="SSF58104">
    <property type="entry name" value="Methyl-accepting chemotaxis protein (MCP) signaling domain"/>
    <property type="match status" value="1"/>
</dbReference>
<evidence type="ECO:0000256" key="4">
    <source>
        <dbReference type="PROSITE-ProRule" id="PRU00284"/>
    </source>
</evidence>
<dbReference type="STRING" id="336292.SAMN05660710_02908"/>
<feature type="coiled-coil region" evidence="5">
    <location>
        <begin position="238"/>
        <end position="272"/>
    </location>
</feature>
<dbReference type="SMART" id="SM00283">
    <property type="entry name" value="MA"/>
    <property type="match status" value="1"/>
</dbReference>
<dbReference type="InterPro" id="IPR004089">
    <property type="entry name" value="MCPsignal_dom"/>
</dbReference>
<feature type="domain" description="HAMP" evidence="8">
    <location>
        <begin position="312"/>
        <end position="365"/>
    </location>
</feature>
<dbReference type="AlphaFoldDB" id="A0A1G5J1A4"/>
<keyword evidence="10" id="KW-1185">Reference proteome</keyword>
<dbReference type="Pfam" id="PF00015">
    <property type="entry name" value="MCPsignal"/>
    <property type="match status" value="1"/>
</dbReference>
<feature type="domain" description="Methyl-accepting transducer" evidence="7">
    <location>
        <begin position="447"/>
        <end position="676"/>
    </location>
</feature>
<evidence type="ECO:0000256" key="6">
    <source>
        <dbReference type="SAM" id="Phobius"/>
    </source>
</evidence>
<evidence type="ECO:0000256" key="2">
    <source>
        <dbReference type="ARBA" id="ARBA00022500"/>
    </source>
</evidence>
<gene>
    <name evidence="9" type="ORF">SAMN05660710_02908</name>
</gene>
<dbReference type="PANTHER" id="PTHR43531">
    <property type="entry name" value="PROTEIN ICFG"/>
    <property type="match status" value="1"/>
</dbReference>
<accession>A0A1G5J1A4</accession>
<comment type="similarity">
    <text evidence="3">Belongs to the methyl-accepting chemotaxis (MCP) protein family.</text>
</comment>
<keyword evidence="6" id="KW-0812">Transmembrane</keyword>
<dbReference type="InterPro" id="IPR003660">
    <property type="entry name" value="HAMP_dom"/>
</dbReference>
<proteinExistence type="inferred from homology"/>
<dbReference type="GO" id="GO:0006935">
    <property type="term" value="P:chemotaxis"/>
    <property type="evidence" value="ECO:0007669"/>
    <property type="project" value="UniProtKB-KW"/>
</dbReference>
<keyword evidence="2" id="KW-0145">Chemotaxis</keyword>
<dbReference type="PROSITE" id="PS50885">
    <property type="entry name" value="HAMP"/>
    <property type="match status" value="2"/>
</dbReference>
<evidence type="ECO:0000259" key="8">
    <source>
        <dbReference type="PROSITE" id="PS50885"/>
    </source>
</evidence>
<evidence type="ECO:0000313" key="9">
    <source>
        <dbReference type="EMBL" id="SCY81599.1"/>
    </source>
</evidence>
<dbReference type="SUPFAM" id="SSF158472">
    <property type="entry name" value="HAMP domain-like"/>
    <property type="match status" value="1"/>
</dbReference>
<feature type="domain" description="HAMP" evidence="8">
    <location>
        <begin position="386"/>
        <end position="442"/>
    </location>
</feature>
<evidence type="ECO:0000256" key="1">
    <source>
        <dbReference type="ARBA" id="ARBA00004370"/>
    </source>
</evidence>
<comment type="subcellular location">
    <subcellularLocation>
        <location evidence="1">Membrane</location>
    </subcellularLocation>
</comment>
<reference evidence="9 10" key="1">
    <citation type="submission" date="2016-10" db="EMBL/GenBank/DDBJ databases">
        <authorList>
            <person name="de Groot N.N."/>
        </authorList>
    </citation>
    <scope>NUCLEOTIDE SEQUENCE [LARGE SCALE GENOMIC DNA]</scope>
    <source>
        <strain evidence="9 10">CGMCC 1.8925</strain>
    </source>
</reference>
<dbReference type="GO" id="GO:0007165">
    <property type="term" value="P:signal transduction"/>
    <property type="evidence" value="ECO:0007669"/>
    <property type="project" value="UniProtKB-KW"/>
</dbReference>
<dbReference type="GO" id="GO:0005886">
    <property type="term" value="C:plasma membrane"/>
    <property type="evidence" value="ECO:0007669"/>
    <property type="project" value="TreeGrafter"/>
</dbReference>
<dbReference type="InterPro" id="IPR051310">
    <property type="entry name" value="MCP_chemotaxis"/>
</dbReference>
<dbReference type="Proteomes" id="UP000199502">
    <property type="component" value="Unassembled WGS sequence"/>
</dbReference>
<evidence type="ECO:0000256" key="3">
    <source>
        <dbReference type="ARBA" id="ARBA00029447"/>
    </source>
</evidence>
<evidence type="ECO:0000313" key="10">
    <source>
        <dbReference type="Proteomes" id="UP000199502"/>
    </source>
</evidence>
<keyword evidence="6" id="KW-1133">Transmembrane helix</keyword>
<dbReference type="FunFam" id="1.10.287.950:FF:000001">
    <property type="entry name" value="Methyl-accepting chemotaxis sensory transducer"/>
    <property type="match status" value="1"/>
</dbReference>
<feature type="transmembrane region" description="Helical" evidence="6">
    <location>
        <begin position="7"/>
        <end position="30"/>
    </location>
</feature>
<keyword evidence="4" id="KW-0807">Transducer</keyword>
<dbReference type="Gene3D" id="6.10.340.10">
    <property type="match status" value="1"/>
</dbReference>
<protein>
    <submittedName>
        <fullName evidence="9">Methyl-accepting chemotaxis protein</fullName>
    </submittedName>
</protein>
<name>A0A1G5J1A4_9RHOB</name>
<keyword evidence="5" id="KW-0175">Coiled coil</keyword>
<dbReference type="RefSeq" id="WP_245686687.1">
    <property type="nucleotide sequence ID" value="NZ_FMVT01000010.1"/>
</dbReference>
<dbReference type="EMBL" id="FMVT01000010">
    <property type="protein sequence ID" value="SCY81599.1"/>
    <property type="molecule type" value="Genomic_DNA"/>
</dbReference>
<dbReference type="GO" id="GO:0004888">
    <property type="term" value="F:transmembrane signaling receptor activity"/>
    <property type="evidence" value="ECO:0007669"/>
    <property type="project" value="TreeGrafter"/>
</dbReference>
<dbReference type="CDD" id="cd11386">
    <property type="entry name" value="MCP_signal"/>
    <property type="match status" value="1"/>
</dbReference>
<sequence>MLKNIKIATQVAGSFGLVILMLILLGTFFWTRLNHLEDVSVKEAEANAQLVMASDIATDVALAGQAVLRFMTDSTPEQGENVITAMTTTREKAAQLAATGSTNARDLVELKDRHEVEAQALIERRLEHARLQGELAAIGTQSRRALGALKDALARRAANEEASLALSASEAFLVARVRVDRFIGGGTQEDFDSARPQYDTAQQAINRLGGMTINQGERAQLEEAAGGVAAFWPLAEQLRDVELDARAALQRLDETTAEVKALVAVIQEEERRTALDLDAQAASIMRGTTLSILAGVLAAIVLGASIAAGIALPLSRRLSRSADQTERLAHGDLSVQIDGIDGSNELAKMARALEVFKQNELERLRLAEAARIAEDEQSARREDEMRRQARVVRDIGDGLNRLAKGDLTQSIASSASDPFPSEYDTLRAAYNSVLHSLSGTLGRISDVADQVRNGSAEISSAAQDLSGRAEAQAATLEQSAAALNELNESVRSTAERARSAEHVSRENRNIAESGVTVVQDAVAAMKGIEKSSEQITRIIGVIDDIAFQTNLLALNAGVEAARAGEAGRGFAVVASEVRGLAQRASDSAREIKSLISESTAQVQTGSALVGRTGASLAQILSKAQEVSEQITAIAAAAQEQSIGLGEINTGVNQLDQVTQQNAAVAEETNAAAAALQQQSNELLQEIAGFQTGSARPPRVQHVARHALSAPAADVTSLRVAGGGGRSLAEF</sequence>
<evidence type="ECO:0000256" key="5">
    <source>
        <dbReference type="SAM" id="Coils"/>
    </source>
</evidence>
<dbReference type="Pfam" id="PF00672">
    <property type="entry name" value="HAMP"/>
    <property type="match status" value="1"/>
</dbReference>
<dbReference type="Gene3D" id="1.10.287.950">
    <property type="entry name" value="Methyl-accepting chemotaxis protein"/>
    <property type="match status" value="1"/>
</dbReference>
<dbReference type="SMART" id="SM00304">
    <property type="entry name" value="HAMP"/>
    <property type="match status" value="2"/>
</dbReference>
<dbReference type="PROSITE" id="PS50111">
    <property type="entry name" value="CHEMOTAXIS_TRANSDUC_2"/>
    <property type="match status" value="1"/>
</dbReference>
<evidence type="ECO:0000259" key="7">
    <source>
        <dbReference type="PROSITE" id="PS50111"/>
    </source>
</evidence>
<dbReference type="PANTHER" id="PTHR43531:SF11">
    <property type="entry name" value="METHYL-ACCEPTING CHEMOTAXIS PROTEIN 3"/>
    <property type="match status" value="1"/>
</dbReference>